<dbReference type="InterPro" id="IPR021776">
    <property type="entry name" value="ActD"/>
</dbReference>
<dbReference type="RefSeq" id="WP_076650230.1">
    <property type="nucleotide sequence ID" value="NZ_FTPS01000002.1"/>
</dbReference>
<dbReference type="Proteomes" id="UP000192455">
    <property type="component" value="Unassembled WGS sequence"/>
</dbReference>
<keyword evidence="1" id="KW-0812">Transmembrane</keyword>
<name>A0A1R3X6V1_9RHOB</name>
<accession>A0A1R3X6V1</accession>
<dbReference type="PANTHER" id="PTHR40394:SF2">
    <property type="entry name" value="QUINOL:CYTOCHROME C OXIDOREDUCTASE MEMBRANE PROTEIN"/>
    <property type="match status" value="1"/>
</dbReference>
<dbReference type="AlphaFoldDB" id="A0A1R3X6V1"/>
<keyword evidence="1" id="KW-1133">Transmembrane helix</keyword>
<gene>
    <name evidence="2" type="ORF">SAMN05421849_2343</name>
</gene>
<evidence type="ECO:0000313" key="3">
    <source>
        <dbReference type="Proteomes" id="UP000192455"/>
    </source>
</evidence>
<evidence type="ECO:0000313" key="2">
    <source>
        <dbReference type="EMBL" id="SIT86617.1"/>
    </source>
</evidence>
<dbReference type="EMBL" id="FTPS01000002">
    <property type="protein sequence ID" value="SIT86617.1"/>
    <property type="molecule type" value="Genomic_DNA"/>
</dbReference>
<dbReference type="PANTHER" id="PTHR40394">
    <property type="entry name" value="LIPOPROTEIN-RELATED"/>
    <property type="match status" value="1"/>
</dbReference>
<protein>
    <submittedName>
        <fullName evidence="2">Quinol:cytochrome c oxidoreductase membrane protein</fullName>
    </submittedName>
</protein>
<reference evidence="2 3" key="1">
    <citation type="submission" date="2017-01" db="EMBL/GenBank/DDBJ databases">
        <authorList>
            <person name="Mah S.A."/>
            <person name="Swanson W.J."/>
            <person name="Moy G.W."/>
            <person name="Vacquier V.D."/>
        </authorList>
    </citation>
    <scope>NUCLEOTIDE SEQUENCE [LARGE SCALE GENOMIC DNA]</scope>
    <source>
        <strain evidence="2 3">DSM 21219</strain>
    </source>
</reference>
<keyword evidence="1" id="KW-0472">Membrane</keyword>
<dbReference type="Pfam" id="PF11821">
    <property type="entry name" value="ActD"/>
    <property type="match status" value="1"/>
</dbReference>
<sequence>MSAPRLILVFDDCDALIEAARTLRQSGVTGIDAHTPWHVTELDDLLDLPRSRVRPVMLWAGLAAGGAMLFLQWWNSTIGYPVDSGGRPLASWPSYMFATFETGVLAAAFAGLLTFLRGCGLPRLNHPFFAHVATEAASDDGFLLSLPAGDAPDRLALERMTGALRIIEVGS</sequence>
<proteinExistence type="predicted"/>
<dbReference type="OrthoDB" id="9792475at2"/>
<dbReference type="STRING" id="515897.SAMN05421849_2343"/>
<evidence type="ECO:0000256" key="1">
    <source>
        <dbReference type="SAM" id="Phobius"/>
    </source>
</evidence>
<organism evidence="2 3">
    <name type="scientific">Pontibaca methylaminivorans</name>
    <dbReference type="NCBI Taxonomy" id="515897"/>
    <lineage>
        <taxon>Bacteria</taxon>
        <taxon>Pseudomonadati</taxon>
        <taxon>Pseudomonadota</taxon>
        <taxon>Alphaproteobacteria</taxon>
        <taxon>Rhodobacterales</taxon>
        <taxon>Roseobacteraceae</taxon>
        <taxon>Pontibaca</taxon>
    </lineage>
</organism>
<feature type="transmembrane region" description="Helical" evidence="1">
    <location>
        <begin position="56"/>
        <end position="74"/>
    </location>
</feature>
<keyword evidence="3" id="KW-1185">Reference proteome</keyword>
<feature type="transmembrane region" description="Helical" evidence="1">
    <location>
        <begin position="94"/>
        <end position="116"/>
    </location>
</feature>